<dbReference type="Gene3D" id="3.30.200.20">
    <property type="entry name" value="Phosphorylase Kinase, domain 1"/>
    <property type="match status" value="1"/>
</dbReference>
<gene>
    <name evidence="1" type="primary">cotI_2</name>
    <name evidence="1" type="ORF">CLCOL_11780</name>
</gene>
<reference evidence="1 2" key="1">
    <citation type="submission" date="2016-02" db="EMBL/GenBank/DDBJ databases">
        <title>Genome sequence of Clostridium colicanis DSM 13634.</title>
        <authorList>
            <person name="Poehlein A."/>
            <person name="Daniel R."/>
        </authorList>
    </citation>
    <scope>NUCLEOTIDE SEQUENCE [LARGE SCALE GENOMIC DNA]</scope>
    <source>
        <strain evidence="1 2">DSM 13634</strain>
    </source>
</reference>
<proteinExistence type="predicted"/>
<dbReference type="NCBIfam" id="TIGR02906">
    <property type="entry name" value="spore_CotS"/>
    <property type="match status" value="1"/>
</dbReference>
<dbReference type="Proteomes" id="UP000075374">
    <property type="component" value="Unassembled WGS sequence"/>
</dbReference>
<dbReference type="Pfam" id="PF01633">
    <property type="entry name" value="Choline_kinase"/>
    <property type="match status" value="1"/>
</dbReference>
<dbReference type="SUPFAM" id="SSF56112">
    <property type="entry name" value="Protein kinase-like (PK-like)"/>
    <property type="match status" value="1"/>
</dbReference>
<dbReference type="InterPro" id="IPR011009">
    <property type="entry name" value="Kinase-like_dom_sf"/>
</dbReference>
<evidence type="ECO:0000313" key="1">
    <source>
        <dbReference type="EMBL" id="KYH29430.1"/>
    </source>
</evidence>
<dbReference type="InterPro" id="IPR014255">
    <property type="entry name" value="Spore_coat_CotS"/>
</dbReference>
<name>A0A151APE1_9CLOT</name>
<keyword evidence="1" id="KW-0167">Capsid protein</keyword>
<dbReference type="GO" id="GO:0042601">
    <property type="term" value="C:endospore-forming forespore"/>
    <property type="evidence" value="ECO:0007669"/>
    <property type="project" value="TreeGrafter"/>
</dbReference>
<dbReference type="InterPro" id="IPR047175">
    <property type="entry name" value="CotS-like"/>
</dbReference>
<evidence type="ECO:0000313" key="2">
    <source>
        <dbReference type="Proteomes" id="UP000075374"/>
    </source>
</evidence>
<dbReference type="STRING" id="1121305.CLCOL_11780"/>
<sequence length="342" mass="41083">MLENIRFKDKKALIQYDLNIDIFKNYNFIVEDVIPVRKVFILITNKGNKILKRLNYGIEDLEFIQQGVDYIKKRFFDRVFNYELTKEGKAYVVWKKHIYTVMDLIEARESEYTNPIDVNIASRGLGELHKASEGFRYKNKARYACGNTINSFKRKLEEMELFKNIAILGEDKTEFDNIFLENIDYYKKQIEESIKILEKSNFYKLCSEEDKVVLCHHDLAHHNILIKDEKAYFVDFDYSIIDLKIHDLCNFINKVEKFSAYDIENANRIIENYCESNDIDKRELEVLYGMLVFPQDFYNISKAYYTRTKDWDYDTFLEKLIKKNNFKNDREEFLEKFRTLLS</sequence>
<organism evidence="1 2">
    <name type="scientific">Clostridium colicanis DSM 13634</name>
    <dbReference type="NCBI Taxonomy" id="1121305"/>
    <lineage>
        <taxon>Bacteria</taxon>
        <taxon>Bacillati</taxon>
        <taxon>Bacillota</taxon>
        <taxon>Clostridia</taxon>
        <taxon>Eubacteriales</taxon>
        <taxon>Clostridiaceae</taxon>
        <taxon>Clostridium</taxon>
    </lineage>
</organism>
<dbReference type="AlphaFoldDB" id="A0A151APE1"/>
<dbReference type="PANTHER" id="PTHR39179:SF1">
    <property type="entry name" value="SPORE COAT PROTEIN I"/>
    <property type="match status" value="1"/>
</dbReference>
<accession>A0A151APE1</accession>
<dbReference type="PANTHER" id="PTHR39179">
    <property type="entry name" value="SPORE COAT PROTEIN I"/>
    <property type="match status" value="1"/>
</dbReference>
<dbReference type="RefSeq" id="WP_061858042.1">
    <property type="nucleotide sequence ID" value="NZ_LTBB01000004.1"/>
</dbReference>
<dbReference type="Gene3D" id="3.90.1200.10">
    <property type="match status" value="1"/>
</dbReference>
<keyword evidence="2" id="KW-1185">Reference proteome</keyword>
<keyword evidence="1" id="KW-0946">Virion</keyword>
<dbReference type="EMBL" id="LTBB01000004">
    <property type="protein sequence ID" value="KYH29430.1"/>
    <property type="molecule type" value="Genomic_DNA"/>
</dbReference>
<comment type="caution">
    <text evidence="1">The sequence shown here is derived from an EMBL/GenBank/DDBJ whole genome shotgun (WGS) entry which is preliminary data.</text>
</comment>
<dbReference type="PATRIC" id="fig|1121305.3.peg.1178"/>
<protein>
    <submittedName>
        <fullName evidence="1">Spore coat protein I</fullName>
    </submittedName>
</protein>